<evidence type="ECO:0000259" key="9">
    <source>
        <dbReference type="PROSITE" id="PS50112"/>
    </source>
</evidence>
<evidence type="ECO:0000256" key="3">
    <source>
        <dbReference type="ARBA" id="ARBA00022553"/>
    </source>
</evidence>
<accession>A0ABT5YHD1</accession>
<evidence type="ECO:0000259" key="8">
    <source>
        <dbReference type="PROSITE" id="PS50110"/>
    </source>
</evidence>
<dbReference type="Gene3D" id="3.30.450.20">
    <property type="entry name" value="PAS domain"/>
    <property type="match status" value="6"/>
</dbReference>
<dbReference type="InterPro" id="IPR005467">
    <property type="entry name" value="His_kinase_dom"/>
</dbReference>
<feature type="domain" description="Histidine kinase" evidence="7">
    <location>
        <begin position="779"/>
        <end position="1002"/>
    </location>
</feature>
<dbReference type="PROSITE" id="PS50112">
    <property type="entry name" value="PAS"/>
    <property type="match status" value="4"/>
</dbReference>
<dbReference type="InterPro" id="IPR013656">
    <property type="entry name" value="PAS_4"/>
</dbReference>
<dbReference type="InterPro" id="IPR036890">
    <property type="entry name" value="HATPase_C_sf"/>
</dbReference>
<feature type="domain" description="PAC" evidence="10">
    <location>
        <begin position="340"/>
        <end position="392"/>
    </location>
</feature>
<sequence>MNRTAQAAFFDNHPDPMWVYDLESLAFLAVNDTAVRVYGYSRAEFLDMTLRDIHLSADQDLLEENIKHSRAAHQRSGIWRHRLKNGRVVHVDIVSHSLDYEGRHARLVAVRDISRLLEPDASLIAGAHDTGFASKRLMRQAAMLQSAQRLAGIGSWELDPKRGLLRWSDHCYSIFGIAPDRLAQTSEAFFDLVHPEDRAGLRARQAQAHALREGLDITYRIVRPDGTLRYLRDVSECAGTPEAPHYYGAIQDITQQQDKQAEVEQLSSLLRLAGRTARLGGWRAAPDSDRVIWTEETAAIHGVPFPAAPTLQEAIDFYAPPYRERIRKVYLDCVEQGRPFDETLQIVTRQGERIWVRALGEADRDATGRIIGVQGALQDITEMVQARERERDLSGRLLSTLENISDAFFTLDRDWRFTFINTQAERLLNRSAASLLGRNVWEEFPEAVGRSFQIAYERSIETGRTARFVDYYPGLKSWFQVNAYPSPDGLAVYFRDVTRERAHTERLRLLEAAVSRANDILLITAADPLDQPQGPRIVYVNDAFERITGYSREEAVGQTPRMLQGPRTQRDALDRIRQAVGTAEPVRVELLNYTKGGEEIWLECDIIPLFDDTGTLTHFVAVERDITQRKEAEAALRLSEERFQLVARATNDVIWDWKPETNELWWNDNLRSFGCDPDAAPPDTESWRERLHPEDRERVLTSIYGVINSDQPYWKEEYRFRKWDEAYATVIDRGFVMRDAQGRAIRVVGSMADVTAQRDVEHKLRQSQKLEAIGQLTGGVAHDFNNLLTVILGNGELLAEALDADPELQRLASMVAKAAQRGADLTNHLLAFARQQALEPRAVDVNDLISRLEELLRRSLKEDIDILIHLDAALWQAEVDPGQLEVALLNLALNSRDAMPDGGRLTIETRNVELDADYCREEQGLTPGNYVLLAVSDNGFGMTADACTQVFEPFFTTKEPGKGSGLGLSMVYGFVRQSGGHARIYSEVGVGTTIKLYLPRADREALPQIEPRPEALQEGDAHILVVEDDTLVREHLSRQLQSLGYRVTSAPNGETALALLRETDSFDLLLTDVIMPGGMNGRQLAAAALELYPQLPVLFTSGYTENAIVHGGRLDPGIHLLQKPYRRQELARKVHEVLAEKESR</sequence>
<gene>
    <name evidence="11" type="ORF">P2G67_00020</name>
</gene>
<dbReference type="SMART" id="SM00388">
    <property type="entry name" value="HisKA"/>
    <property type="match status" value="1"/>
</dbReference>
<dbReference type="InterPro" id="IPR036097">
    <property type="entry name" value="HisK_dim/P_sf"/>
</dbReference>
<feature type="modified residue" description="4-aspartylphosphate" evidence="6">
    <location>
        <position position="1072"/>
    </location>
</feature>
<keyword evidence="3 6" id="KW-0597">Phosphoprotein</keyword>
<evidence type="ECO:0000259" key="7">
    <source>
        <dbReference type="PROSITE" id="PS50109"/>
    </source>
</evidence>
<dbReference type="EMBL" id="JARHUD010000001">
    <property type="protein sequence ID" value="MDF2094356.1"/>
    <property type="molecule type" value="Genomic_DNA"/>
</dbReference>
<dbReference type="InterPro" id="IPR001789">
    <property type="entry name" value="Sig_transdc_resp-reg_receiver"/>
</dbReference>
<organism evidence="11 12">
    <name type="scientific">Aquibaculum arenosum</name>
    <dbReference type="NCBI Taxonomy" id="3032591"/>
    <lineage>
        <taxon>Bacteria</taxon>
        <taxon>Pseudomonadati</taxon>
        <taxon>Pseudomonadota</taxon>
        <taxon>Alphaproteobacteria</taxon>
        <taxon>Rhodospirillales</taxon>
        <taxon>Rhodovibrionaceae</taxon>
        <taxon>Aquibaculum</taxon>
    </lineage>
</organism>
<dbReference type="PANTHER" id="PTHR43304:SF1">
    <property type="entry name" value="PAC DOMAIN-CONTAINING PROTEIN"/>
    <property type="match status" value="1"/>
</dbReference>
<dbReference type="Gene3D" id="2.10.70.100">
    <property type="match status" value="2"/>
</dbReference>
<dbReference type="InterPro" id="IPR011006">
    <property type="entry name" value="CheY-like_superfamily"/>
</dbReference>
<dbReference type="Pfam" id="PF08448">
    <property type="entry name" value="PAS_4"/>
    <property type="match status" value="1"/>
</dbReference>
<dbReference type="SUPFAM" id="SSF55874">
    <property type="entry name" value="ATPase domain of HSP90 chaperone/DNA topoisomerase II/histidine kinase"/>
    <property type="match status" value="1"/>
</dbReference>
<comment type="catalytic activity">
    <reaction evidence="1">
        <text>ATP + protein L-histidine = ADP + protein N-phospho-L-histidine.</text>
        <dbReference type="EC" id="2.7.13.3"/>
    </reaction>
</comment>
<evidence type="ECO:0000313" key="11">
    <source>
        <dbReference type="EMBL" id="MDF2094356.1"/>
    </source>
</evidence>
<evidence type="ECO:0000256" key="4">
    <source>
        <dbReference type="ARBA" id="ARBA00022679"/>
    </source>
</evidence>
<dbReference type="PROSITE" id="PS50113">
    <property type="entry name" value="PAC"/>
    <property type="match status" value="3"/>
</dbReference>
<evidence type="ECO:0000313" key="12">
    <source>
        <dbReference type="Proteomes" id="UP001215503"/>
    </source>
</evidence>
<feature type="domain" description="PAC" evidence="10">
    <location>
        <begin position="584"/>
        <end position="638"/>
    </location>
</feature>
<dbReference type="PANTHER" id="PTHR43304">
    <property type="entry name" value="PHYTOCHROME-LIKE PROTEIN CPH1"/>
    <property type="match status" value="1"/>
</dbReference>
<feature type="domain" description="PAS" evidence="9">
    <location>
        <begin position="533"/>
        <end position="583"/>
    </location>
</feature>
<dbReference type="SMART" id="SM00387">
    <property type="entry name" value="HATPase_c"/>
    <property type="match status" value="1"/>
</dbReference>
<dbReference type="Pfam" id="PF08447">
    <property type="entry name" value="PAS_3"/>
    <property type="match status" value="3"/>
</dbReference>
<feature type="domain" description="Response regulatory" evidence="8">
    <location>
        <begin position="1022"/>
        <end position="1138"/>
    </location>
</feature>
<evidence type="ECO:0000256" key="5">
    <source>
        <dbReference type="ARBA" id="ARBA00022777"/>
    </source>
</evidence>
<dbReference type="Pfam" id="PF02518">
    <property type="entry name" value="HATPase_c"/>
    <property type="match status" value="1"/>
</dbReference>
<keyword evidence="5" id="KW-0418">Kinase</keyword>
<feature type="domain" description="PAC" evidence="10">
    <location>
        <begin position="714"/>
        <end position="766"/>
    </location>
</feature>
<dbReference type="CDD" id="cd00082">
    <property type="entry name" value="HisKA"/>
    <property type="match status" value="1"/>
</dbReference>
<dbReference type="InterPro" id="IPR000014">
    <property type="entry name" value="PAS"/>
</dbReference>
<keyword evidence="4" id="KW-0808">Transferase</keyword>
<dbReference type="Gene3D" id="3.40.50.2300">
    <property type="match status" value="1"/>
</dbReference>
<dbReference type="InterPro" id="IPR003661">
    <property type="entry name" value="HisK_dim/P_dom"/>
</dbReference>
<dbReference type="InterPro" id="IPR004358">
    <property type="entry name" value="Sig_transdc_His_kin-like_C"/>
</dbReference>
<dbReference type="InterPro" id="IPR013655">
    <property type="entry name" value="PAS_fold_3"/>
</dbReference>
<dbReference type="Pfam" id="PF00072">
    <property type="entry name" value="Response_reg"/>
    <property type="match status" value="1"/>
</dbReference>
<dbReference type="SUPFAM" id="SSF47384">
    <property type="entry name" value="Homodimeric domain of signal transducing histidine kinase"/>
    <property type="match status" value="1"/>
</dbReference>
<dbReference type="PROSITE" id="PS50110">
    <property type="entry name" value="RESPONSE_REGULATORY"/>
    <property type="match status" value="1"/>
</dbReference>
<comment type="caution">
    <text evidence="11">The sequence shown here is derived from an EMBL/GenBank/DDBJ whole genome shotgun (WGS) entry which is preliminary data.</text>
</comment>
<dbReference type="Gene3D" id="3.30.565.10">
    <property type="entry name" value="Histidine kinase-like ATPase, C-terminal domain"/>
    <property type="match status" value="1"/>
</dbReference>
<dbReference type="SUPFAM" id="SSF55785">
    <property type="entry name" value="PYP-like sensor domain (PAS domain)"/>
    <property type="match status" value="6"/>
</dbReference>
<dbReference type="Gene3D" id="1.10.287.130">
    <property type="match status" value="1"/>
</dbReference>
<dbReference type="NCBIfam" id="TIGR00229">
    <property type="entry name" value="sensory_box"/>
    <property type="match status" value="3"/>
</dbReference>
<keyword evidence="12" id="KW-1185">Reference proteome</keyword>
<feature type="domain" description="PAS" evidence="9">
    <location>
        <begin position="2"/>
        <end position="73"/>
    </location>
</feature>
<proteinExistence type="predicted"/>
<evidence type="ECO:0000256" key="1">
    <source>
        <dbReference type="ARBA" id="ARBA00000085"/>
    </source>
</evidence>
<dbReference type="SMART" id="SM00091">
    <property type="entry name" value="PAS"/>
    <property type="match status" value="5"/>
</dbReference>
<dbReference type="InterPro" id="IPR003594">
    <property type="entry name" value="HATPase_dom"/>
</dbReference>
<dbReference type="Pfam" id="PF00512">
    <property type="entry name" value="HisKA"/>
    <property type="match status" value="1"/>
</dbReference>
<dbReference type="Pfam" id="PF13426">
    <property type="entry name" value="PAS_9"/>
    <property type="match status" value="2"/>
</dbReference>
<evidence type="ECO:0000256" key="6">
    <source>
        <dbReference type="PROSITE-ProRule" id="PRU00169"/>
    </source>
</evidence>
<feature type="domain" description="PAS" evidence="9">
    <location>
        <begin position="158"/>
        <end position="214"/>
    </location>
</feature>
<dbReference type="InterPro" id="IPR000700">
    <property type="entry name" value="PAS-assoc_C"/>
</dbReference>
<dbReference type="CDD" id="cd00130">
    <property type="entry name" value="PAS"/>
    <property type="match status" value="6"/>
</dbReference>
<dbReference type="InterPro" id="IPR052162">
    <property type="entry name" value="Sensor_kinase/Photoreceptor"/>
</dbReference>
<dbReference type="SUPFAM" id="SSF52172">
    <property type="entry name" value="CheY-like"/>
    <property type="match status" value="1"/>
</dbReference>
<feature type="domain" description="PAS" evidence="9">
    <location>
        <begin position="393"/>
        <end position="463"/>
    </location>
</feature>
<dbReference type="InterPro" id="IPR001610">
    <property type="entry name" value="PAC"/>
</dbReference>
<dbReference type="RefSeq" id="WP_275818789.1">
    <property type="nucleotide sequence ID" value="NZ_JARHUD010000001.1"/>
</dbReference>
<dbReference type="CDD" id="cd16919">
    <property type="entry name" value="HATPase_CckA-like"/>
    <property type="match status" value="1"/>
</dbReference>
<dbReference type="PROSITE" id="PS50109">
    <property type="entry name" value="HIS_KIN"/>
    <property type="match status" value="1"/>
</dbReference>
<dbReference type="SMART" id="SM00448">
    <property type="entry name" value="REC"/>
    <property type="match status" value="1"/>
</dbReference>
<name>A0ABT5YHD1_9PROT</name>
<protein>
    <recommendedName>
        <fullName evidence="2">histidine kinase</fullName>
        <ecNumber evidence="2">2.7.13.3</ecNumber>
    </recommendedName>
</protein>
<evidence type="ECO:0000256" key="2">
    <source>
        <dbReference type="ARBA" id="ARBA00012438"/>
    </source>
</evidence>
<dbReference type="PRINTS" id="PR00344">
    <property type="entry name" value="BCTRLSENSOR"/>
</dbReference>
<dbReference type="EC" id="2.7.13.3" evidence="2"/>
<reference evidence="11 12" key="1">
    <citation type="submission" date="2023-03" db="EMBL/GenBank/DDBJ databases">
        <title>Fodinicurvata sp. CAU 1616 isolated from sea sendiment.</title>
        <authorList>
            <person name="Kim W."/>
        </authorList>
    </citation>
    <scope>NUCLEOTIDE SEQUENCE [LARGE SCALE GENOMIC DNA]</scope>
    <source>
        <strain evidence="11 12">CAU 1616</strain>
    </source>
</reference>
<dbReference type="InterPro" id="IPR035965">
    <property type="entry name" value="PAS-like_dom_sf"/>
</dbReference>
<dbReference type="Proteomes" id="UP001215503">
    <property type="component" value="Unassembled WGS sequence"/>
</dbReference>
<dbReference type="CDD" id="cd18161">
    <property type="entry name" value="REC_hyHK_blue-like"/>
    <property type="match status" value="1"/>
</dbReference>
<dbReference type="SMART" id="SM00086">
    <property type="entry name" value="PAC"/>
    <property type="match status" value="5"/>
</dbReference>
<evidence type="ECO:0000259" key="10">
    <source>
        <dbReference type="PROSITE" id="PS50113"/>
    </source>
</evidence>